<evidence type="ECO:0000256" key="1">
    <source>
        <dbReference type="SAM" id="MobiDB-lite"/>
    </source>
</evidence>
<organism evidence="2 3">
    <name type="scientific">Monilinia fructicola</name>
    <name type="common">Brown rot fungus</name>
    <name type="synonym">Ciboria fructicola</name>
    <dbReference type="NCBI Taxonomy" id="38448"/>
    <lineage>
        <taxon>Eukaryota</taxon>
        <taxon>Fungi</taxon>
        <taxon>Dikarya</taxon>
        <taxon>Ascomycota</taxon>
        <taxon>Pezizomycotina</taxon>
        <taxon>Leotiomycetes</taxon>
        <taxon>Helotiales</taxon>
        <taxon>Sclerotiniaceae</taxon>
        <taxon>Monilinia</taxon>
    </lineage>
</organism>
<protein>
    <submittedName>
        <fullName evidence="2">Uncharacterized protein</fullName>
    </submittedName>
</protein>
<evidence type="ECO:0000313" key="2">
    <source>
        <dbReference type="EMBL" id="KAA8563956.1"/>
    </source>
</evidence>
<accession>A0A5M9J8I4</accession>
<name>A0A5M9J8I4_MONFR</name>
<sequence length="343" mass="37507">MYPNQKDDEMPQIASRVPHAFLNSQRESHNNVKDLQSPQPLFRMPPRSNSEGYPAPCSSTSASRHNYHPSSDLPSAPPPPEHPRYPPPPQHLPLAILPRKRTRSRQIPMTIANLERIPIHPPHPLILNPLFPIDHLERSTGLQDLGRILHNRLRIPNGLVQLRRTHESRVRFLELRLRQRTQRTRAVELEELAELGFPRRGGPAHVIGGGDFLAGEDFAHGVHEEFLALGVPGVLGCGEAGVVDAGNGLEDAADGGVRAEGVRVGADDVGERGALAGVIVVEGEVCALGFFREGAEEAGEVFFDGVGVVEAFGCEEGFFVEEEGSWGDYAGCEDALALFRGWV</sequence>
<feature type="compositionally biased region" description="Polar residues" evidence="1">
    <location>
        <begin position="47"/>
        <end position="64"/>
    </location>
</feature>
<feature type="region of interest" description="Disordered" evidence="1">
    <location>
        <begin position="1"/>
        <end position="94"/>
    </location>
</feature>
<feature type="compositionally biased region" description="Pro residues" evidence="1">
    <location>
        <begin position="75"/>
        <end position="91"/>
    </location>
</feature>
<comment type="caution">
    <text evidence="2">The sequence shown here is derived from an EMBL/GenBank/DDBJ whole genome shotgun (WGS) entry which is preliminary data.</text>
</comment>
<dbReference type="AlphaFoldDB" id="A0A5M9J8I4"/>
<gene>
    <name evidence="2" type="ORF">EYC84_011959</name>
</gene>
<dbReference type="Proteomes" id="UP000322873">
    <property type="component" value="Unassembled WGS sequence"/>
</dbReference>
<proteinExistence type="predicted"/>
<keyword evidence="3" id="KW-1185">Reference proteome</keyword>
<dbReference type="EMBL" id="VICG01000016">
    <property type="protein sequence ID" value="KAA8563956.1"/>
    <property type="molecule type" value="Genomic_DNA"/>
</dbReference>
<evidence type="ECO:0000313" key="3">
    <source>
        <dbReference type="Proteomes" id="UP000322873"/>
    </source>
</evidence>
<reference evidence="2 3" key="1">
    <citation type="submission" date="2019-06" db="EMBL/GenBank/DDBJ databases">
        <title>Genome Sequence of the Brown Rot Fungal Pathogen Monilinia fructicola.</title>
        <authorList>
            <person name="De Miccolis Angelini R.M."/>
            <person name="Landi L."/>
            <person name="Abate D."/>
            <person name="Pollastro S."/>
            <person name="Romanazzi G."/>
            <person name="Faretra F."/>
        </authorList>
    </citation>
    <scope>NUCLEOTIDE SEQUENCE [LARGE SCALE GENOMIC DNA]</scope>
    <source>
        <strain evidence="2 3">Mfrc123</strain>
    </source>
</reference>